<keyword evidence="1" id="KW-0812">Transmembrane</keyword>
<sequence length="207" mass="24190">MQRMNKPFDLHTTLIIIYLALVAVSIALYALIQIFFDDKSTASNLLGWSATLFATIALLYTFNTWREQKGSEALSKLSENLYLDLIDLNIKINQLHRKLSERFPVIAVNKETMQKFSIVNRELEEFGGKLNIIVTYKNDEILEQQLSFIKELIEMNQEVLSKWVAGNHDLNKYNSDLNQQIVKFSEEFNAFKMRVDKVLMDYIFHKK</sequence>
<protein>
    <submittedName>
        <fullName evidence="2">Uncharacterized protein</fullName>
    </submittedName>
</protein>
<dbReference type="EMBL" id="APOJ01000032">
    <property type="protein sequence ID" value="ENU25633.1"/>
    <property type="molecule type" value="Genomic_DNA"/>
</dbReference>
<keyword evidence="1" id="KW-1133">Transmembrane helix</keyword>
<feature type="transmembrane region" description="Helical" evidence="1">
    <location>
        <begin position="42"/>
        <end position="62"/>
    </location>
</feature>
<keyword evidence="3" id="KW-1185">Reference proteome</keyword>
<reference evidence="2 3" key="2">
    <citation type="journal article" date="2016" name="Int. J. Syst. Evol. Microbiol.">
        <title>Taxonomy of haemolytic and/or proteolytic strains of the genus Acinetobacter with the proposal of Acinetobacter courvalinii sp. nov. (genomic species 14 sensu Bouvet &amp; Jeanjean), Acinetobacter dispersus sp. nov. (genomic species 17), Acinetobacter modestus sp. nov., Acinetobacter proteolyticus sp. nov. and Acinetobacter vivianii sp. nov.</title>
        <authorList>
            <person name="Nemec A."/>
            <person name="Radolfova-Krizova L."/>
            <person name="Maixnerova M."/>
            <person name="Vrestiakova E."/>
            <person name="Jezek P."/>
            <person name="Sedo O."/>
        </authorList>
    </citation>
    <scope>NUCLEOTIDE SEQUENCE [LARGE SCALE GENOMIC DNA]</scope>
    <source>
        <strain evidence="2 3">NIPH 236</strain>
    </source>
</reference>
<evidence type="ECO:0000313" key="2">
    <source>
        <dbReference type="EMBL" id="ENU25633.1"/>
    </source>
</evidence>
<name>A0ABP2TU56_9GAMM</name>
<evidence type="ECO:0000256" key="1">
    <source>
        <dbReference type="SAM" id="Phobius"/>
    </source>
</evidence>
<proteinExistence type="predicted"/>
<feature type="transmembrane region" description="Helical" evidence="1">
    <location>
        <begin position="12"/>
        <end position="36"/>
    </location>
</feature>
<gene>
    <name evidence="2" type="ORF">F992_03377</name>
</gene>
<organism evidence="2 3">
    <name type="scientific">Acinetobacter modestus</name>
    <dbReference type="NCBI Taxonomy" id="1776740"/>
    <lineage>
        <taxon>Bacteria</taxon>
        <taxon>Pseudomonadati</taxon>
        <taxon>Pseudomonadota</taxon>
        <taxon>Gammaproteobacteria</taxon>
        <taxon>Moraxellales</taxon>
        <taxon>Moraxellaceae</taxon>
        <taxon>Acinetobacter</taxon>
    </lineage>
</organism>
<accession>A0ABP2TU56</accession>
<comment type="caution">
    <text evidence="2">The sequence shown here is derived from an EMBL/GenBank/DDBJ whole genome shotgun (WGS) entry which is preliminary data.</text>
</comment>
<reference evidence="3" key="1">
    <citation type="submission" date="2013-02" db="EMBL/GenBank/DDBJ databases">
        <title>The Genome Sequence of Acinetobacter sp. NIPH 236.</title>
        <authorList>
            <consortium name="The Broad Institute Genome Sequencing Platform"/>
            <consortium name="The Broad Institute Genome Sequencing Center for Infectious Disease"/>
            <person name="Cerqueira G."/>
            <person name="Feldgarden M."/>
            <person name="Courvalin P."/>
            <person name="Perichon B."/>
            <person name="Grillot-Courvalin C."/>
            <person name="Clermont D."/>
            <person name="Rocha E."/>
            <person name="Yoon E.-J."/>
            <person name="Nemec A."/>
            <person name="Walker B."/>
            <person name="Young S.K."/>
            <person name="Zeng Q."/>
            <person name="Gargeya S."/>
            <person name="Fitzgerald M."/>
            <person name="Haas B."/>
            <person name="Abouelleil A."/>
            <person name="Alvarado L."/>
            <person name="Arachchi H.M."/>
            <person name="Berlin A.M."/>
            <person name="Chapman S.B."/>
            <person name="Dewar J."/>
            <person name="Goldberg J."/>
            <person name="Griggs A."/>
            <person name="Gujja S."/>
            <person name="Hansen M."/>
            <person name="Howarth C."/>
            <person name="Imamovic A."/>
            <person name="Larimer J."/>
            <person name="McCowan C."/>
            <person name="Murphy C."/>
            <person name="Neiman D."/>
            <person name="Pearson M."/>
            <person name="Priest M."/>
            <person name="Roberts A."/>
            <person name="Saif S."/>
            <person name="Shea T."/>
            <person name="Sisk P."/>
            <person name="Sykes S."/>
            <person name="Wortman J."/>
            <person name="Nusbaum C."/>
            <person name="Birren B."/>
        </authorList>
    </citation>
    <scope>NUCLEOTIDE SEQUENCE [LARGE SCALE GENOMIC DNA]</scope>
    <source>
        <strain evidence="3">NIPH 236</strain>
    </source>
</reference>
<evidence type="ECO:0000313" key="3">
    <source>
        <dbReference type="Proteomes" id="UP000013190"/>
    </source>
</evidence>
<keyword evidence="1" id="KW-0472">Membrane</keyword>
<dbReference type="Proteomes" id="UP000013190">
    <property type="component" value="Unassembled WGS sequence"/>
</dbReference>